<protein>
    <recommendedName>
        <fullName evidence="3">Tetratricopeptide repeat protein</fullName>
    </recommendedName>
</protein>
<sequence length="2016" mass="221353">MPLVEVGSVKFEELCRDVLQLHFPDVTRTSLKRRRGQEQFGVDVEGFDELGRTTVVISAKCYRKVEGWHFRPWIEEFCTELDRHWKDKGVTDFVLAVTDDCNDDDINDSARLLIEELKQRGITFHLWGAQHLTDLVIKGGPQLVDRYFYRGWYDVLSGSLAAGASATSGALPVAPQAPLTFRQETEELLSILDKIEITSQKALEAALEADRAGRSNALRQWLADTRADSRRWQALTAETQAKALRAQAVLHLRDSDVSSAEALLDEADLLSPPPDRSARAMALNVKGETREALELLSGALTPREREIRAGLLIEIGDLDAAAQALENRFGSEVSPEMLRLRAILAMIRGDRETALQFASSAVDRDKGAFAPLMTRGAIHVFCALAPGATAQFGGPLTPIHPGLVRNVASARRHLGEALKDFDRLLEGDRPSKTHVETWRLGCLLLHPDRQTEAASECRQLLRRDPVDPVVVLWSWTFGRLHRLGKIKKSLVDAVRFGSGTETHLLALATLCAGVSRPDLGLRVITQHQHRFPASGALLDSWRIRFGDASLEPSSPYERATRDALAGDCGALVACLQDEAATAEDVVAGVGFLASRSAWADIVRVRGAMLRIATPRLLRLAAVAALRVEDAAGCLDVIDAAEAASPDLPDELIGLRMRANEMLGRYQPVIEDLRALQRQTGEASKVGGLLLDAYHKIGALPQLAKEARRAMAAGELGPNQMFNVAVAMRRYDDDLAREALRHAVAAGLDGEATPHAFLLALELGLEEVQRKIVEATGNPLERLAVRSFQNIEDILAYMEERNEDYRGRFDAWLRGEVPAAVAMIGDLKGYARLFLAEPAERRNLLNETFPMLLLSGARRRPPCTLAETRPTLRLDLSALMLAARLDMLDAVEAAFSVETPASLPDALSDLDAAFSDHDPKLAAAVRKAVSPDGPVRVVEDLEPGCVELEAADAGRDLNPEALRRMSEAAFAEGHLDRDQLAKLQSLADPELAQTPWGAETPSSETSPVHAGRFGVWRLVLSGALDPLARSTPIHILRPEADALIRELTTLESDAHIKAKIMALRDRMSRRLLNGEWTVARLLPSETHAPAPAHMRCLIEVLGKQERAPALMWVEDRAFSHNPPEQALCVAGVLDSLRQKGMVDDAYVRQRVNRLMAAGYAYLPVEALEVSRKLFDAPIHENGLVETQELAALRIWCAQESERLRWLDMTQRHDADGRIAGELRRALDIDLAHRALVEIWSRAESDHDAARARSAWVWTHLRQPAPFSPPEPGDAHVRAYVAVHLAHALTIPLFSEFSSKPIPRDAQVAFADWFVQSAVSSLKRADPETFRLFVEAVTGTVARIVDREGIDETGMDEGLRASLDRRMVAVASRFLDLLPERLVDQIVEHGDLGRRLPRRSVIALTLTDDASLPLDAFADAAGALLQGGEPAKLPIALTNKQPAWVEARRVDGELELSILFEEARFRIAEETQAMVHPDLDVRLAAINRHYLDRRSAITAEEFGAALRLTTAAERFEAVRRLRENDVFSRLSLIRSKVFQREPLAIDDLSVPSIAAMDRFLLRTETASVELVSRREVQDLAAVVGARAAIERLASSPVDFSGEALAAVFALMAKEEPQTDPDAVVTPLEALLRLRAGLQACEALNRLKDRVSALAASCARHGTLFVALARYGALDLCRRTDRSALPSETLATYLWCYADQMLRALAPDFVDAHAGAGIIAGRTQRTFRDVAAFDAMPRWARDMTADLTTDRLLLGVTAVLIDDGAADRDATLLDPLQALVGGVRDDAWWPPADELTPPPQAPDVIWPARDVVPRLIAGGWLPGDHPFAIRGHDVIARRILDEALEDEAGFLRSCLLSHVDAGRVEPSTLARMKATLVADPGAAGLEPHMAGSQMILSAWAHVLATLDEDAAMAETLATFARRCARRWSDHPSRAREGRADAFGTLQMLEDVALTHSIALPRPRVDQLKVFAATMTAVANAWPNVSRHIAESLHRLADAAEAPDAVPLWRAATRLRAQSA</sequence>
<reference evidence="1" key="2">
    <citation type="submission" date="2023-01" db="EMBL/GenBank/DDBJ databases">
        <authorList>
            <person name="Sun Q."/>
            <person name="Evtushenko L."/>
        </authorList>
    </citation>
    <scope>NUCLEOTIDE SEQUENCE</scope>
    <source>
        <strain evidence="1">VKM B-2555</strain>
    </source>
</reference>
<dbReference type="RefSeq" id="WP_271204335.1">
    <property type="nucleotide sequence ID" value="NZ_BSFK01000007.1"/>
</dbReference>
<organism evidence="1 2">
    <name type="scientific">Methylopila jiangsuensis</name>
    <dbReference type="NCBI Taxonomy" id="586230"/>
    <lineage>
        <taxon>Bacteria</taxon>
        <taxon>Pseudomonadati</taxon>
        <taxon>Pseudomonadota</taxon>
        <taxon>Alphaproteobacteria</taxon>
        <taxon>Hyphomicrobiales</taxon>
        <taxon>Methylopilaceae</taxon>
        <taxon>Methylopila</taxon>
    </lineage>
</organism>
<dbReference type="InterPro" id="IPR011990">
    <property type="entry name" value="TPR-like_helical_dom_sf"/>
</dbReference>
<dbReference type="Proteomes" id="UP001143364">
    <property type="component" value="Unassembled WGS sequence"/>
</dbReference>
<keyword evidence="2" id="KW-1185">Reference proteome</keyword>
<proteinExistence type="predicted"/>
<dbReference type="EMBL" id="BSFK01000007">
    <property type="protein sequence ID" value="GLK76463.1"/>
    <property type="molecule type" value="Genomic_DNA"/>
</dbReference>
<evidence type="ECO:0008006" key="3">
    <source>
        <dbReference type="Google" id="ProtNLM"/>
    </source>
</evidence>
<reference evidence="1" key="1">
    <citation type="journal article" date="2014" name="Int. J. Syst. Evol. Microbiol.">
        <title>Complete genome sequence of Corynebacterium casei LMG S-19264T (=DSM 44701T), isolated from a smear-ripened cheese.</title>
        <authorList>
            <consortium name="US DOE Joint Genome Institute (JGI-PGF)"/>
            <person name="Walter F."/>
            <person name="Albersmeier A."/>
            <person name="Kalinowski J."/>
            <person name="Ruckert C."/>
        </authorList>
    </citation>
    <scope>NUCLEOTIDE SEQUENCE</scope>
    <source>
        <strain evidence="1">VKM B-2555</strain>
    </source>
</reference>
<gene>
    <name evidence="1" type="ORF">GCM10008171_17170</name>
</gene>
<comment type="caution">
    <text evidence="1">The sequence shown here is derived from an EMBL/GenBank/DDBJ whole genome shotgun (WGS) entry which is preliminary data.</text>
</comment>
<dbReference type="SUPFAM" id="SSF48452">
    <property type="entry name" value="TPR-like"/>
    <property type="match status" value="1"/>
</dbReference>
<name>A0A9W6JJ34_9HYPH</name>
<dbReference type="Gene3D" id="1.25.40.10">
    <property type="entry name" value="Tetratricopeptide repeat domain"/>
    <property type="match status" value="1"/>
</dbReference>
<accession>A0A9W6JJ34</accession>
<evidence type="ECO:0000313" key="2">
    <source>
        <dbReference type="Proteomes" id="UP001143364"/>
    </source>
</evidence>
<evidence type="ECO:0000313" key="1">
    <source>
        <dbReference type="EMBL" id="GLK76463.1"/>
    </source>
</evidence>